<reference evidence="1 2" key="1">
    <citation type="submission" date="2011-02" db="EMBL/GenBank/DDBJ databases">
        <title>The Genome Sequence of Sphaeroforma arctica JP610.</title>
        <authorList>
            <consortium name="The Broad Institute Genome Sequencing Platform"/>
            <person name="Russ C."/>
            <person name="Cuomo C."/>
            <person name="Young S.K."/>
            <person name="Zeng Q."/>
            <person name="Gargeya S."/>
            <person name="Alvarado L."/>
            <person name="Berlin A."/>
            <person name="Chapman S.B."/>
            <person name="Chen Z."/>
            <person name="Freedman E."/>
            <person name="Gellesch M."/>
            <person name="Goldberg J."/>
            <person name="Griggs A."/>
            <person name="Gujja S."/>
            <person name="Heilman E."/>
            <person name="Heiman D."/>
            <person name="Howarth C."/>
            <person name="Mehta T."/>
            <person name="Neiman D."/>
            <person name="Pearson M."/>
            <person name="Roberts A."/>
            <person name="Saif S."/>
            <person name="Shea T."/>
            <person name="Shenoy N."/>
            <person name="Sisk P."/>
            <person name="Stolte C."/>
            <person name="Sykes S."/>
            <person name="White J."/>
            <person name="Yandava C."/>
            <person name="Burger G."/>
            <person name="Gray M.W."/>
            <person name="Holland P.W.H."/>
            <person name="King N."/>
            <person name="Lang F.B.F."/>
            <person name="Roger A.J."/>
            <person name="Ruiz-Trillo I."/>
            <person name="Haas B."/>
            <person name="Nusbaum C."/>
            <person name="Birren B."/>
        </authorList>
    </citation>
    <scope>NUCLEOTIDE SEQUENCE [LARGE SCALE GENOMIC DNA]</scope>
    <source>
        <strain evidence="1 2">JP610</strain>
    </source>
</reference>
<accession>A0A0L0FJ87</accession>
<organism evidence="1 2">
    <name type="scientific">Sphaeroforma arctica JP610</name>
    <dbReference type="NCBI Taxonomy" id="667725"/>
    <lineage>
        <taxon>Eukaryota</taxon>
        <taxon>Ichthyosporea</taxon>
        <taxon>Ichthyophonida</taxon>
        <taxon>Sphaeroforma</taxon>
    </lineage>
</organism>
<dbReference type="GeneID" id="25911172"/>
<evidence type="ECO:0000313" key="1">
    <source>
        <dbReference type="EMBL" id="KNC76854.1"/>
    </source>
</evidence>
<feature type="non-terminal residue" evidence="1">
    <location>
        <position position="122"/>
    </location>
</feature>
<dbReference type="Proteomes" id="UP000054560">
    <property type="component" value="Unassembled WGS sequence"/>
</dbReference>
<name>A0A0L0FJ87_9EUKA</name>
<dbReference type="RefSeq" id="XP_014150756.1">
    <property type="nucleotide sequence ID" value="XM_014295281.1"/>
</dbReference>
<keyword evidence="2" id="KW-1185">Reference proteome</keyword>
<sequence length="122" mass="13549">MWQGIWDGALASKTLWQLSRRTKGFRELLKDSKSGLQYEGNYEDVQKLVLYAQTARAVQMANQYEALHRGCLFDSFGRQIGGQVTVMVGKADLTGQHSVSVAVDGRELVGSRQSTHSGEEVE</sequence>
<protein>
    <submittedName>
        <fullName evidence="1">Uncharacterized protein</fullName>
    </submittedName>
</protein>
<gene>
    <name evidence="1" type="ORF">SARC_10668</name>
</gene>
<dbReference type="AlphaFoldDB" id="A0A0L0FJ87"/>
<dbReference type="EMBL" id="KQ242938">
    <property type="protein sequence ID" value="KNC76854.1"/>
    <property type="molecule type" value="Genomic_DNA"/>
</dbReference>
<evidence type="ECO:0000313" key="2">
    <source>
        <dbReference type="Proteomes" id="UP000054560"/>
    </source>
</evidence>
<proteinExistence type="predicted"/>